<dbReference type="EMBL" id="JBDIME010000006">
    <property type="protein sequence ID" value="MEN2789914.1"/>
    <property type="molecule type" value="Genomic_DNA"/>
</dbReference>
<reference evidence="1 2" key="1">
    <citation type="submission" date="2024-05" db="EMBL/GenBank/DDBJ databases">
        <authorList>
            <person name="Liu Q."/>
            <person name="Xin Y.-H."/>
        </authorList>
    </citation>
    <scope>NUCLEOTIDE SEQUENCE [LARGE SCALE GENOMIC DNA]</scope>
    <source>
        <strain evidence="1 2">CGMCC 1.10181</strain>
    </source>
</reference>
<name>A0ABU9Y290_9SPHN</name>
<accession>A0ABU9Y290</accession>
<gene>
    <name evidence="1" type="ORF">ABC974_09780</name>
</gene>
<proteinExistence type="predicted"/>
<keyword evidence="2" id="KW-1185">Reference proteome</keyword>
<dbReference type="RefSeq" id="WP_343891300.1">
    <property type="nucleotide sequence ID" value="NZ_BAAAEH010000040.1"/>
</dbReference>
<evidence type="ECO:0000313" key="2">
    <source>
        <dbReference type="Proteomes" id="UP001419910"/>
    </source>
</evidence>
<comment type="caution">
    <text evidence="1">The sequence shown here is derived from an EMBL/GenBank/DDBJ whole genome shotgun (WGS) entry which is preliminary data.</text>
</comment>
<dbReference type="Proteomes" id="UP001419910">
    <property type="component" value="Unassembled WGS sequence"/>
</dbReference>
<evidence type="ECO:0000313" key="1">
    <source>
        <dbReference type="EMBL" id="MEN2789914.1"/>
    </source>
</evidence>
<sequence length="441" mass="48892">MIAMETVRLNREDFVSWLAKALSGVPVKANAGRSGGEKPGDVTLAWARDKADAWPVLSVRQSQIHDFYAFVSTYTKVRPFTAFFRVLPFELISVLQPRDSLIDGIAGAKCVAGAAMAEAWVASDREADRPKNVLPLLLSSLSASLGKTVLAGYDEAAFDWVLKEWAELRRQPGDTLRTQDIEGASKPWRILLTASANPRHTRTDDNGLIADFLATALARGSIQPDMLRSLDPLAGQVDLMGLLAASREERINRFNEMVADLKRRSDRGLRSEFVAGLMLAIAGNGSFELLRSAREFDGWLDGAVTWFGICAALFEESNVLTYGNSAGRRLVRDFARVDNPFTPPRADINSSELRFMTNGEAFQLATHAPNCLDVELLPNVLSRVSEAAPEDFTRRDETELLLRNLDEAGYLIDRARQLASGYVRGERQRSLFKPTRSRQSR</sequence>
<protein>
    <submittedName>
        <fullName evidence="1">Uncharacterized protein</fullName>
    </submittedName>
</protein>
<organism evidence="1 2">
    <name type="scientific">Sphingomonas oligophenolica</name>
    <dbReference type="NCBI Taxonomy" id="301154"/>
    <lineage>
        <taxon>Bacteria</taxon>
        <taxon>Pseudomonadati</taxon>
        <taxon>Pseudomonadota</taxon>
        <taxon>Alphaproteobacteria</taxon>
        <taxon>Sphingomonadales</taxon>
        <taxon>Sphingomonadaceae</taxon>
        <taxon>Sphingomonas</taxon>
    </lineage>
</organism>